<dbReference type="SUPFAM" id="SSF52833">
    <property type="entry name" value="Thioredoxin-like"/>
    <property type="match status" value="1"/>
</dbReference>
<accession>A0A5A7N455</accession>
<dbReference type="InterPro" id="IPR036282">
    <property type="entry name" value="Glutathione-S-Trfase_C_sf"/>
</dbReference>
<evidence type="ECO:0000313" key="8">
    <source>
        <dbReference type="Proteomes" id="UP000324996"/>
    </source>
</evidence>
<dbReference type="GO" id="GO:0004364">
    <property type="term" value="F:glutathione transferase activity"/>
    <property type="evidence" value="ECO:0007669"/>
    <property type="project" value="UniProtKB-EC"/>
</dbReference>
<evidence type="ECO:0000259" key="5">
    <source>
        <dbReference type="PROSITE" id="PS50404"/>
    </source>
</evidence>
<dbReference type="InterPro" id="IPR004046">
    <property type="entry name" value="GST_C"/>
</dbReference>
<sequence length="212" mass="23366">MIKVHHLNESRSQRILWLLEELGAEYEIQHWTRDAETRFAPAGLKAIHPLGKSPVIEDGDLVIAESAAIVDYLAQLYGQGALIPKTDHPDHWAHQQWLHFAEGSAILPFLLGLYVGKLGEAGAPLGPRINSEINNVLDYLEAALEGRDFIMGDDLSAADFMLIFIAEIAQSSGRLKERPNLSGYVARIQKRPAYIRALKAGGPYSFAATPSN</sequence>
<dbReference type="PROSITE" id="PS50404">
    <property type="entry name" value="GST_NTER"/>
    <property type="match status" value="1"/>
</dbReference>
<evidence type="ECO:0000256" key="4">
    <source>
        <dbReference type="RuleBase" id="RU003494"/>
    </source>
</evidence>
<gene>
    <name evidence="7" type="ORF">JCM17846_06000</name>
</gene>
<name>A0A5A7N455_9PROT</name>
<reference evidence="7 8" key="1">
    <citation type="submission" date="2019-09" db="EMBL/GenBank/DDBJ databases">
        <title>NBRP : Genome information of microbial organism related human and environment.</title>
        <authorList>
            <person name="Hattori M."/>
            <person name="Oshima K."/>
            <person name="Inaba H."/>
            <person name="Suda W."/>
            <person name="Sakamoto M."/>
            <person name="Iino T."/>
            <person name="Kitahara M."/>
            <person name="Oshida Y."/>
            <person name="Iida T."/>
            <person name="Kudo T."/>
            <person name="Itoh T."/>
            <person name="Ohkuma M."/>
        </authorList>
    </citation>
    <scope>NUCLEOTIDE SEQUENCE [LARGE SCALE GENOMIC DNA]</scope>
    <source>
        <strain evidence="7 8">Q-1</strain>
    </source>
</reference>
<dbReference type="FunFam" id="3.40.30.10:FF:000156">
    <property type="entry name" value="Glutathione S-transferase 1"/>
    <property type="match status" value="1"/>
</dbReference>
<keyword evidence="2 7" id="KW-0808">Transferase</keyword>
<evidence type="ECO:0000313" key="7">
    <source>
        <dbReference type="EMBL" id="GER02918.1"/>
    </source>
</evidence>
<dbReference type="InterPro" id="IPR036249">
    <property type="entry name" value="Thioredoxin-like_sf"/>
</dbReference>
<dbReference type="GO" id="GO:0004601">
    <property type="term" value="F:peroxidase activity"/>
    <property type="evidence" value="ECO:0007669"/>
    <property type="project" value="UniProtKB-ARBA"/>
</dbReference>
<dbReference type="SFLD" id="SFLDG00358">
    <property type="entry name" value="Main_(cytGST)"/>
    <property type="match status" value="1"/>
</dbReference>
<feature type="domain" description="GST C-terminal" evidence="6">
    <location>
        <begin position="87"/>
        <end position="211"/>
    </location>
</feature>
<dbReference type="EC" id="2.5.1.18" evidence="1"/>
<protein>
    <recommendedName>
        <fullName evidence="1">glutathione transferase</fullName>
        <ecNumber evidence="1">2.5.1.18</ecNumber>
    </recommendedName>
</protein>
<feature type="domain" description="GST N-terminal" evidence="5">
    <location>
        <begin position="1"/>
        <end position="81"/>
    </location>
</feature>
<dbReference type="AlphaFoldDB" id="A0A5A7N455"/>
<organism evidence="7 8">
    <name type="scientific">Iodidimonas nitroreducens</name>
    <dbReference type="NCBI Taxonomy" id="1236968"/>
    <lineage>
        <taxon>Bacteria</taxon>
        <taxon>Pseudomonadati</taxon>
        <taxon>Pseudomonadota</taxon>
        <taxon>Alphaproteobacteria</taxon>
        <taxon>Iodidimonadales</taxon>
        <taxon>Iodidimonadaceae</taxon>
        <taxon>Iodidimonas</taxon>
    </lineage>
</organism>
<comment type="caution">
    <text evidence="7">The sequence shown here is derived from an EMBL/GenBank/DDBJ whole genome shotgun (WGS) entry which is preliminary data.</text>
</comment>
<dbReference type="Pfam" id="PF02798">
    <property type="entry name" value="GST_N"/>
    <property type="match status" value="1"/>
</dbReference>
<dbReference type="RefSeq" id="WP_042086197.1">
    <property type="nucleotide sequence ID" value="NZ_BKCN01000002.1"/>
</dbReference>
<dbReference type="CDD" id="cd03046">
    <property type="entry name" value="GST_N_GTT1_like"/>
    <property type="match status" value="1"/>
</dbReference>
<dbReference type="InterPro" id="IPR010987">
    <property type="entry name" value="Glutathione-S-Trfase_C-like"/>
</dbReference>
<dbReference type="PANTHER" id="PTHR44051">
    <property type="entry name" value="GLUTATHIONE S-TRANSFERASE-RELATED"/>
    <property type="match status" value="1"/>
</dbReference>
<dbReference type="Proteomes" id="UP000324996">
    <property type="component" value="Unassembled WGS sequence"/>
</dbReference>
<dbReference type="InterPro" id="IPR004045">
    <property type="entry name" value="Glutathione_S-Trfase_N"/>
</dbReference>
<dbReference type="Pfam" id="PF00043">
    <property type="entry name" value="GST_C"/>
    <property type="match status" value="1"/>
</dbReference>
<evidence type="ECO:0000256" key="1">
    <source>
        <dbReference type="ARBA" id="ARBA00012452"/>
    </source>
</evidence>
<comment type="catalytic activity">
    <reaction evidence="3">
        <text>RX + glutathione = an S-substituted glutathione + a halide anion + H(+)</text>
        <dbReference type="Rhea" id="RHEA:16437"/>
        <dbReference type="ChEBI" id="CHEBI:15378"/>
        <dbReference type="ChEBI" id="CHEBI:16042"/>
        <dbReference type="ChEBI" id="CHEBI:17792"/>
        <dbReference type="ChEBI" id="CHEBI:57925"/>
        <dbReference type="ChEBI" id="CHEBI:90779"/>
        <dbReference type="EC" id="2.5.1.18"/>
    </reaction>
</comment>
<dbReference type="GO" id="GO:0005737">
    <property type="term" value="C:cytoplasm"/>
    <property type="evidence" value="ECO:0007669"/>
    <property type="project" value="UniProtKB-ARBA"/>
</dbReference>
<dbReference type="Gene3D" id="3.40.30.10">
    <property type="entry name" value="Glutaredoxin"/>
    <property type="match status" value="1"/>
</dbReference>
<evidence type="ECO:0000259" key="6">
    <source>
        <dbReference type="PROSITE" id="PS50405"/>
    </source>
</evidence>
<dbReference type="InterPro" id="IPR040079">
    <property type="entry name" value="Glutathione_S-Trfase"/>
</dbReference>
<dbReference type="Gene3D" id="1.20.1050.10">
    <property type="match status" value="1"/>
</dbReference>
<keyword evidence="8" id="KW-1185">Reference proteome</keyword>
<dbReference type="PANTHER" id="PTHR44051:SF9">
    <property type="entry name" value="GLUTATHIONE S-TRANSFERASE 1"/>
    <property type="match status" value="1"/>
</dbReference>
<dbReference type="SFLD" id="SFLDS00019">
    <property type="entry name" value="Glutathione_Transferase_(cytos"/>
    <property type="match status" value="1"/>
</dbReference>
<proteinExistence type="inferred from homology"/>
<comment type="similarity">
    <text evidence="4">Belongs to the GST superfamily.</text>
</comment>
<dbReference type="PROSITE" id="PS50405">
    <property type="entry name" value="GST_CTER"/>
    <property type="match status" value="1"/>
</dbReference>
<evidence type="ECO:0000256" key="2">
    <source>
        <dbReference type="ARBA" id="ARBA00022679"/>
    </source>
</evidence>
<dbReference type="EMBL" id="BKCN01000002">
    <property type="protein sequence ID" value="GER02918.1"/>
    <property type="molecule type" value="Genomic_DNA"/>
</dbReference>
<dbReference type="SUPFAM" id="SSF47616">
    <property type="entry name" value="GST C-terminal domain-like"/>
    <property type="match status" value="1"/>
</dbReference>
<evidence type="ECO:0000256" key="3">
    <source>
        <dbReference type="ARBA" id="ARBA00047960"/>
    </source>
</evidence>
<dbReference type="SFLD" id="SFLDG01150">
    <property type="entry name" value="Main.1:_Beta-like"/>
    <property type="match status" value="1"/>
</dbReference>